<dbReference type="AlphaFoldDB" id="A0A1S3IJ67"/>
<evidence type="ECO:0000256" key="5">
    <source>
        <dbReference type="ARBA" id="ARBA00022737"/>
    </source>
</evidence>
<gene>
    <name evidence="11" type="primary">LOC106164534</name>
</gene>
<dbReference type="InterPro" id="IPR049883">
    <property type="entry name" value="NOTCH1_EGF-like"/>
</dbReference>
<feature type="domain" description="EGF-like" evidence="9">
    <location>
        <begin position="23"/>
        <end position="63"/>
    </location>
</feature>
<dbReference type="SMART" id="SM00179">
    <property type="entry name" value="EGF_CA"/>
    <property type="match status" value="4"/>
</dbReference>
<dbReference type="InterPro" id="IPR018097">
    <property type="entry name" value="EGF_Ca-bd_CS"/>
</dbReference>
<evidence type="ECO:0000259" key="9">
    <source>
        <dbReference type="PROSITE" id="PS50026"/>
    </source>
</evidence>
<dbReference type="SUPFAM" id="SSF57196">
    <property type="entry name" value="EGF/Laminin"/>
    <property type="match status" value="1"/>
</dbReference>
<dbReference type="InterPro" id="IPR000152">
    <property type="entry name" value="EGF-type_Asp/Asn_hydroxyl_site"/>
</dbReference>
<dbReference type="Proteomes" id="UP000085678">
    <property type="component" value="Unplaced"/>
</dbReference>
<evidence type="ECO:0000256" key="1">
    <source>
        <dbReference type="ARBA" id="ARBA00004613"/>
    </source>
</evidence>
<comment type="subcellular location">
    <subcellularLocation>
        <location evidence="1">Secreted</location>
    </subcellularLocation>
</comment>
<dbReference type="STRING" id="7574.A0A1S3IJ67"/>
<dbReference type="InterPro" id="IPR052080">
    <property type="entry name" value="vWF_C/EGF_Fibrillin"/>
</dbReference>
<dbReference type="PROSITE" id="PS00010">
    <property type="entry name" value="ASX_HYDROXYL"/>
    <property type="match status" value="3"/>
</dbReference>
<dbReference type="PROSITE" id="PS01187">
    <property type="entry name" value="EGF_CA"/>
    <property type="match status" value="2"/>
</dbReference>
<dbReference type="PANTHER" id="PTHR47333">
    <property type="entry name" value="VON WILLEBRAND FACTOR C AND EGF DOMAIN-CONTAINING PROTEIN"/>
    <property type="match status" value="1"/>
</dbReference>
<dbReference type="InterPro" id="IPR009030">
    <property type="entry name" value="Growth_fac_rcpt_cys_sf"/>
</dbReference>
<feature type="domain" description="EGF-like" evidence="9">
    <location>
        <begin position="125"/>
        <end position="165"/>
    </location>
</feature>
<reference evidence="11" key="1">
    <citation type="submission" date="2025-08" db="UniProtKB">
        <authorList>
            <consortium name="RefSeq"/>
        </authorList>
    </citation>
    <scope>IDENTIFICATION</scope>
    <source>
        <tissue evidence="11">Gonads</tissue>
    </source>
</reference>
<dbReference type="KEGG" id="lak:106164534"/>
<dbReference type="InterPro" id="IPR026823">
    <property type="entry name" value="cEGF"/>
</dbReference>
<dbReference type="Pfam" id="PF07645">
    <property type="entry name" value="EGF_CA"/>
    <property type="match status" value="2"/>
</dbReference>
<dbReference type="GeneID" id="106164534"/>
<evidence type="ECO:0000313" key="10">
    <source>
        <dbReference type="Proteomes" id="UP000085678"/>
    </source>
</evidence>
<dbReference type="InParanoid" id="A0A1S3IJ67"/>
<protein>
    <submittedName>
        <fullName evidence="11">Fibulin-1-like</fullName>
    </submittedName>
</protein>
<dbReference type="Pfam" id="PF14670">
    <property type="entry name" value="FXa_inhibition"/>
    <property type="match status" value="1"/>
</dbReference>
<dbReference type="FunFam" id="2.10.25.10:FF:000240">
    <property type="entry name" value="Vitamin K-dependent protein S"/>
    <property type="match status" value="1"/>
</dbReference>
<evidence type="ECO:0000256" key="6">
    <source>
        <dbReference type="ARBA" id="ARBA00023157"/>
    </source>
</evidence>
<comment type="caution">
    <text evidence="8">Lacks conserved residue(s) required for the propagation of feature annotation.</text>
</comment>
<dbReference type="PANTHER" id="PTHR47333:SF4">
    <property type="entry name" value="EGF-LIKE DOMAIN-CONTAINING PROTEIN"/>
    <property type="match status" value="1"/>
</dbReference>
<dbReference type="PROSITE" id="PS50026">
    <property type="entry name" value="EGF_3"/>
    <property type="match status" value="2"/>
</dbReference>
<name>A0A1S3IJ67_LINAN</name>
<dbReference type="GO" id="GO:0005509">
    <property type="term" value="F:calcium ion binding"/>
    <property type="evidence" value="ECO:0007669"/>
    <property type="project" value="InterPro"/>
</dbReference>
<evidence type="ECO:0000256" key="3">
    <source>
        <dbReference type="ARBA" id="ARBA00022536"/>
    </source>
</evidence>
<sequence>MPPSYSTLYFYPLRCHVLPNSAEIDECAAVSSGCAHRCSNTFGGFQCSCNAGYTLDDNGKTCNGNCANIVLHRLLKEHAVKAVCKEIGECQQSMCSHFCTNTNGSFTCTCQAGYLLNADGVTCDDVDECSTNNGGCAQVCNNLPGSFQCECSSGYQFGQDGITCEDINECNSFNGGCQDICENTIGSFVCNCSSGVLDSDGLSCDPYSTSPIAEPSVFQLNSIARELLPQRCAVVTLTRCTESADVEVRISSTDEWYKLNSDPNVIFTLGIVFVEVHDIVNHG</sequence>
<dbReference type="Gene3D" id="2.10.25.10">
    <property type="entry name" value="Laminin"/>
    <property type="match status" value="4"/>
</dbReference>
<keyword evidence="3 8" id="KW-0245">EGF-like domain</keyword>
<keyword evidence="6" id="KW-1015">Disulfide bond</keyword>
<dbReference type="InterPro" id="IPR001881">
    <property type="entry name" value="EGF-like_Ca-bd_dom"/>
</dbReference>
<dbReference type="OrthoDB" id="6286622at2759"/>
<keyword evidence="4" id="KW-0732">Signal</keyword>
<evidence type="ECO:0000256" key="2">
    <source>
        <dbReference type="ARBA" id="ARBA00022525"/>
    </source>
</evidence>
<accession>A0A1S3IJ67</accession>
<evidence type="ECO:0000313" key="11">
    <source>
        <dbReference type="RefSeq" id="XP_013397931.1"/>
    </source>
</evidence>
<dbReference type="Pfam" id="PF12662">
    <property type="entry name" value="cEGF"/>
    <property type="match status" value="1"/>
</dbReference>
<evidence type="ECO:0000256" key="4">
    <source>
        <dbReference type="ARBA" id="ARBA00022729"/>
    </source>
</evidence>
<feature type="non-terminal residue" evidence="11">
    <location>
        <position position="283"/>
    </location>
</feature>
<keyword evidence="10" id="KW-1185">Reference proteome</keyword>
<dbReference type="SMART" id="SM00181">
    <property type="entry name" value="EGF"/>
    <property type="match status" value="4"/>
</dbReference>
<dbReference type="SUPFAM" id="SSF57184">
    <property type="entry name" value="Growth factor receptor domain"/>
    <property type="match status" value="1"/>
</dbReference>
<proteinExistence type="predicted"/>
<evidence type="ECO:0000256" key="7">
    <source>
        <dbReference type="ARBA" id="ARBA00023180"/>
    </source>
</evidence>
<dbReference type="PROSITE" id="PS01186">
    <property type="entry name" value="EGF_2"/>
    <property type="match status" value="3"/>
</dbReference>
<dbReference type="InterPro" id="IPR000742">
    <property type="entry name" value="EGF"/>
</dbReference>
<organism evidence="10 11">
    <name type="scientific">Lingula anatina</name>
    <name type="common">Brachiopod</name>
    <name type="synonym">Lingula unguis</name>
    <dbReference type="NCBI Taxonomy" id="7574"/>
    <lineage>
        <taxon>Eukaryota</taxon>
        <taxon>Metazoa</taxon>
        <taxon>Spiralia</taxon>
        <taxon>Lophotrochozoa</taxon>
        <taxon>Brachiopoda</taxon>
        <taxon>Linguliformea</taxon>
        <taxon>Lingulata</taxon>
        <taxon>Lingulida</taxon>
        <taxon>Linguloidea</taxon>
        <taxon>Lingulidae</taxon>
        <taxon>Lingula</taxon>
    </lineage>
</organism>
<dbReference type="GO" id="GO:0005576">
    <property type="term" value="C:extracellular region"/>
    <property type="evidence" value="ECO:0007669"/>
    <property type="project" value="UniProtKB-SubCell"/>
</dbReference>
<dbReference type="FunFam" id="2.10.25.10:FF:000119">
    <property type="entry name" value="vitamin K-dependent protein S"/>
    <property type="match status" value="1"/>
</dbReference>
<keyword evidence="5" id="KW-0677">Repeat</keyword>
<keyword evidence="7" id="KW-0325">Glycoprotein</keyword>
<evidence type="ECO:0000256" key="8">
    <source>
        <dbReference type="PROSITE-ProRule" id="PRU00076"/>
    </source>
</evidence>
<dbReference type="RefSeq" id="XP_013397931.1">
    <property type="nucleotide sequence ID" value="XM_013542477.1"/>
</dbReference>
<keyword evidence="2" id="KW-0964">Secreted</keyword>